<protein>
    <submittedName>
        <fullName evidence="1">LipA and NB-ARC domain-containing protein</fullName>
    </submittedName>
</protein>
<proteinExistence type="predicted"/>
<sequence length="161" mass="18611">MLVLGLKALDKRTPVKTATARHKRSLTQTFVTLINFALVERNETDDPSSSSQSSRQSVDLTPEPLDTLRVHSIVQAFFVELLAEEEQLEFWLERAVRVFCHSFDEADARINQDSDTGLPDDYRQYIRHGKKLMEHLDRYKHSNISEKARGQTNLQHRLDFG</sequence>
<name>H1VPE1_COLHI</name>
<dbReference type="Proteomes" id="UP000007174">
    <property type="component" value="Unassembled WGS sequence"/>
</dbReference>
<gene>
    <name evidence="1" type="ORF">CH063_12182</name>
</gene>
<accession>H1VPE1</accession>
<dbReference type="STRING" id="759273.H1VPE1"/>
<organism evidence="1 2">
    <name type="scientific">Colletotrichum higginsianum (strain IMI 349063)</name>
    <name type="common">Crucifer anthracnose fungus</name>
    <dbReference type="NCBI Taxonomy" id="759273"/>
    <lineage>
        <taxon>Eukaryota</taxon>
        <taxon>Fungi</taxon>
        <taxon>Dikarya</taxon>
        <taxon>Ascomycota</taxon>
        <taxon>Pezizomycotina</taxon>
        <taxon>Sordariomycetes</taxon>
        <taxon>Hypocreomycetidae</taxon>
        <taxon>Glomerellales</taxon>
        <taxon>Glomerellaceae</taxon>
        <taxon>Colletotrichum</taxon>
        <taxon>Colletotrichum destructivum species complex</taxon>
    </lineage>
</organism>
<reference evidence="2" key="1">
    <citation type="journal article" date="2012" name="Nat. Genet.">
        <title>Lifestyle transitions in plant pathogenic Colletotrichum fungi deciphered by genome and transcriptome analyses.</title>
        <authorList>
            <person name="O'Connell R.J."/>
            <person name="Thon M.R."/>
            <person name="Hacquard S."/>
            <person name="Amyotte S.G."/>
            <person name="Kleemann J."/>
            <person name="Torres M.F."/>
            <person name="Damm U."/>
            <person name="Buiate E.A."/>
            <person name="Epstein L."/>
            <person name="Alkan N."/>
            <person name="Altmueller J."/>
            <person name="Alvarado-Balderrama L."/>
            <person name="Bauser C.A."/>
            <person name="Becker C."/>
            <person name="Birren B.W."/>
            <person name="Chen Z."/>
            <person name="Choi J."/>
            <person name="Crouch J.A."/>
            <person name="Duvick J.P."/>
            <person name="Farman M.A."/>
            <person name="Gan P."/>
            <person name="Heiman D."/>
            <person name="Henrissat B."/>
            <person name="Howard R.J."/>
            <person name="Kabbage M."/>
            <person name="Koch C."/>
            <person name="Kracher B."/>
            <person name="Kubo Y."/>
            <person name="Law A.D."/>
            <person name="Lebrun M.-H."/>
            <person name="Lee Y.-H."/>
            <person name="Miyara I."/>
            <person name="Moore N."/>
            <person name="Neumann U."/>
            <person name="Nordstroem K."/>
            <person name="Panaccione D.G."/>
            <person name="Panstruga R."/>
            <person name="Place M."/>
            <person name="Proctor R.H."/>
            <person name="Prusky D."/>
            <person name="Rech G."/>
            <person name="Reinhardt R."/>
            <person name="Rollins J.A."/>
            <person name="Rounsley S."/>
            <person name="Schardl C.L."/>
            <person name="Schwartz D.C."/>
            <person name="Shenoy N."/>
            <person name="Shirasu K."/>
            <person name="Sikhakolli U.R."/>
            <person name="Stueber K."/>
            <person name="Sukno S.A."/>
            <person name="Sweigard J.A."/>
            <person name="Takano Y."/>
            <person name="Takahara H."/>
            <person name="Trail F."/>
            <person name="van der Does H.C."/>
            <person name="Voll L.M."/>
            <person name="Will I."/>
            <person name="Young S."/>
            <person name="Zeng Q."/>
            <person name="Zhang J."/>
            <person name="Zhou S."/>
            <person name="Dickman M.B."/>
            <person name="Schulze-Lefert P."/>
            <person name="Ver Loren van Themaat E."/>
            <person name="Ma L.-J."/>
            <person name="Vaillancourt L.J."/>
        </authorList>
    </citation>
    <scope>NUCLEOTIDE SEQUENCE [LARGE SCALE GENOMIC DNA]</scope>
    <source>
        <strain evidence="2">IMI 349063</strain>
    </source>
</reference>
<dbReference type="VEuPathDB" id="FungiDB:CH63R_01188"/>
<evidence type="ECO:0000313" key="1">
    <source>
        <dbReference type="EMBL" id="CCF42095.1"/>
    </source>
</evidence>
<dbReference type="AlphaFoldDB" id="H1VPE1"/>
<evidence type="ECO:0000313" key="2">
    <source>
        <dbReference type="Proteomes" id="UP000007174"/>
    </source>
</evidence>
<dbReference type="EMBL" id="CACQ02005137">
    <property type="protein sequence ID" value="CCF42095.1"/>
    <property type="molecule type" value="Genomic_DNA"/>
</dbReference>
<dbReference type="eggNOG" id="KOG2029">
    <property type="taxonomic scope" value="Eukaryota"/>
</dbReference>
<dbReference type="HOGENOM" id="CLU_1643581_0_0_1"/>